<dbReference type="AlphaFoldDB" id="A0A4R6WD31"/>
<sequence>MLRAGQPAPDRSQIVSHAMTPVLIETAPVRRLAQGTPEFDAAMGQPEHQDLCDFMAYWESKREGGIPDRAAIDPVEIPKLLPNVLLIDVIGQPAYDFHYRLLGTAIVEVDGVDYRGSKLSEMVPSTSTFRHIWEHHLNAAAGTIELRQDSLRWTRDDSRDHVDYLILLLPLRRGGDSIETLFGFIHYLMHEPRRPWAQ</sequence>
<proteinExistence type="predicted"/>
<dbReference type="EMBL" id="SNYW01000014">
    <property type="protein sequence ID" value="TDQ77583.1"/>
    <property type="molecule type" value="Genomic_DNA"/>
</dbReference>
<organism evidence="1 2">
    <name type="scientific">Dongia mobilis</name>
    <dbReference type="NCBI Taxonomy" id="578943"/>
    <lineage>
        <taxon>Bacteria</taxon>
        <taxon>Pseudomonadati</taxon>
        <taxon>Pseudomonadota</taxon>
        <taxon>Alphaproteobacteria</taxon>
        <taxon>Rhodospirillales</taxon>
        <taxon>Dongiaceae</taxon>
        <taxon>Dongia</taxon>
    </lineage>
</organism>
<evidence type="ECO:0000313" key="2">
    <source>
        <dbReference type="Proteomes" id="UP000295783"/>
    </source>
</evidence>
<dbReference type="Pfam" id="PF07310">
    <property type="entry name" value="PAS_5"/>
    <property type="match status" value="1"/>
</dbReference>
<accession>A0A4R6WD31</accession>
<dbReference type="Proteomes" id="UP000295783">
    <property type="component" value="Unassembled WGS sequence"/>
</dbReference>
<evidence type="ECO:0000313" key="1">
    <source>
        <dbReference type="EMBL" id="TDQ77583.1"/>
    </source>
</evidence>
<reference evidence="1 2" key="1">
    <citation type="submission" date="2019-03" db="EMBL/GenBank/DDBJ databases">
        <title>Genomic Encyclopedia of Type Strains, Phase III (KMG-III): the genomes of soil and plant-associated and newly described type strains.</title>
        <authorList>
            <person name="Whitman W."/>
        </authorList>
    </citation>
    <scope>NUCLEOTIDE SEQUENCE [LARGE SCALE GENOMIC DNA]</scope>
    <source>
        <strain evidence="1 2">CGMCC 1.7660</strain>
    </source>
</reference>
<keyword evidence="2" id="KW-1185">Reference proteome</keyword>
<gene>
    <name evidence="1" type="ORF">A8950_3737</name>
</gene>
<protein>
    <submittedName>
        <fullName evidence="1">PAS domain-containing protein</fullName>
    </submittedName>
</protein>
<name>A0A4R6WD31_9PROT</name>
<dbReference type="InterPro" id="IPR009922">
    <property type="entry name" value="DUF1457"/>
</dbReference>
<dbReference type="OrthoDB" id="7351187at2"/>
<comment type="caution">
    <text evidence="1">The sequence shown here is derived from an EMBL/GenBank/DDBJ whole genome shotgun (WGS) entry which is preliminary data.</text>
</comment>